<dbReference type="RefSeq" id="WP_074640595.1">
    <property type="nucleotide sequence ID" value="NZ_FOFU01000001.1"/>
</dbReference>
<organism evidence="1 2">
    <name type="scientific">Treponema bryantii</name>
    <dbReference type="NCBI Taxonomy" id="163"/>
    <lineage>
        <taxon>Bacteria</taxon>
        <taxon>Pseudomonadati</taxon>
        <taxon>Spirochaetota</taxon>
        <taxon>Spirochaetia</taxon>
        <taxon>Spirochaetales</taxon>
        <taxon>Treponemataceae</taxon>
        <taxon>Treponema</taxon>
    </lineage>
</organism>
<dbReference type="EMBL" id="FOFU01000001">
    <property type="protein sequence ID" value="SEP81474.1"/>
    <property type="molecule type" value="Genomic_DNA"/>
</dbReference>
<keyword evidence="2" id="KW-1185">Reference proteome</keyword>
<proteinExistence type="predicted"/>
<dbReference type="AlphaFoldDB" id="A0A1H9AXJ7"/>
<name>A0A1H9AXJ7_9SPIR</name>
<accession>A0A1H9AXJ7</accession>
<evidence type="ECO:0000313" key="2">
    <source>
        <dbReference type="Proteomes" id="UP000182360"/>
    </source>
</evidence>
<reference evidence="1 2" key="1">
    <citation type="submission" date="2016-10" db="EMBL/GenBank/DDBJ databases">
        <authorList>
            <person name="de Groot N.N."/>
        </authorList>
    </citation>
    <scope>NUCLEOTIDE SEQUENCE [LARGE SCALE GENOMIC DNA]</scope>
    <source>
        <strain evidence="1 2">B25</strain>
    </source>
</reference>
<gene>
    <name evidence="1" type="ORF">SAMN04487977_101507</name>
</gene>
<sequence length="150" mass="17634">MTDLDFEKERNKVIDEELLITHKQLTNAISYLYKSLGVLTKLTKGMRHIADNHPTMKSHREIMQNLRLAEDYEVELENILSQGNFGRDEIEAELGKKENKKPNFLYLKHDMVDAIAYAIYYTVNPDSEMCVPNCAYIQAEKMFEKWKEEK</sequence>
<protein>
    <submittedName>
        <fullName evidence="1">Uncharacterized protein</fullName>
    </submittedName>
</protein>
<evidence type="ECO:0000313" key="1">
    <source>
        <dbReference type="EMBL" id="SEP81474.1"/>
    </source>
</evidence>
<dbReference type="Proteomes" id="UP000182360">
    <property type="component" value="Unassembled WGS sequence"/>
</dbReference>